<dbReference type="RefSeq" id="WP_270040320.1">
    <property type="nucleotide sequence ID" value="NZ_JAPDOD010000009.1"/>
</dbReference>
<organism evidence="5 6">
    <name type="scientific">Solirubrobacter ginsenosidimutans</name>
    <dbReference type="NCBI Taxonomy" id="490573"/>
    <lineage>
        <taxon>Bacteria</taxon>
        <taxon>Bacillati</taxon>
        <taxon>Actinomycetota</taxon>
        <taxon>Thermoleophilia</taxon>
        <taxon>Solirubrobacterales</taxon>
        <taxon>Solirubrobacteraceae</taxon>
        <taxon>Solirubrobacter</taxon>
    </lineage>
</organism>
<evidence type="ECO:0000313" key="6">
    <source>
        <dbReference type="Proteomes" id="UP001149140"/>
    </source>
</evidence>
<dbReference type="InterPro" id="IPR050682">
    <property type="entry name" value="ModA/WtpA"/>
</dbReference>
<dbReference type="CDD" id="cd13538">
    <property type="entry name" value="PBP2_ModA_like_1"/>
    <property type="match status" value="1"/>
</dbReference>
<evidence type="ECO:0000313" key="5">
    <source>
        <dbReference type="EMBL" id="MDA0161140.1"/>
    </source>
</evidence>
<dbReference type="PANTHER" id="PTHR30632:SF0">
    <property type="entry name" value="SULFATE-BINDING PROTEIN"/>
    <property type="match status" value="1"/>
</dbReference>
<feature type="binding site" evidence="4">
    <location>
        <position position="37"/>
    </location>
    <ligand>
        <name>molybdate</name>
        <dbReference type="ChEBI" id="CHEBI:36264"/>
    </ligand>
</feature>
<evidence type="ECO:0000256" key="2">
    <source>
        <dbReference type="ARBA" id="ARBA00022723"/>
    </source>
</evidence>
<keyword evidence="2 4" id="KW-0479">Metal-binding</keyword>
<dbReference type="PANTHER" id="PTHR30632">
    <property type="entry name" value="MOLYBDATE-BINDING PERIPLASMIC PROTEIN"/>
    <property type="match status" value="1"/>
</dbReference>
<protein>
    <submittedName>
        <fullName evidence="5">Molybdate ABC transporter substrate-binding protein</fullName>
    </submittedName>
</protein>
<keyword evidence="6" id="KW-1185">Reference proteome</keyword>
<dbReference type="Gene3D" id="3.40.190.10">
    <property type="entry name" value="Periplasmic binding protein-like II"/>
    <property type="match status" value="2"/>
</dbReference>
<dbReference type="EMBL" id="JAPDOD010000009">
    <property type="protein sequence ID" value="MDA0161140.1"/>
    <property type="molecule type" value="Genomic_DNA"/>
</dbReference>
<keyword evidence="3" id="KW-0732">Signal</keyword>
<dbReference type="SUPFAM" id="SSF53850">
    <property type="entry name" value="Periplasmic binding protein-like II"/>
    <property type="match status" value="1"/>
</dbReference>
<feature type="binding site" evidence="4">
    <location>
        <position position="185"/>
    </location>
    <ligand>
        <name>molybdate</name>
        <dbReference type="ChEBI" id="CHEBI:36264"/>
    </ligand>
</feature>
<dbReference type="GO" id="GO:0015689">
    <property type="term" value="P:molybdate ion transport"/>
    <property type="evidence" value="ECO:0007669"/>
    <property type="project" value="InterPro"/>
</dbReference>
<feature type="binding site" evidence="4">
    <location>
        <position position="61"/>
    </location>
    <ligand>
        <name>molybdate</name>
        <dbReference type="ChEBI" id="CHEBI:36264"/>
    </ligand>
</feature>
<dbReference type="AlphaFoldDB" id="A0A9X3MRJ9"/>
<feature type="binding site" evidence="4">
    <location>
        <position position="167"/>
    </location>
    <ligand>
        <name>molybdate</name>
        <dbReference type="ChEBI" id="CHEBI:36264"/>
    </ligand>
</feature>
<evidence type="ECO:0000256" key="3">
    <source>
        <dbReference type="ARBA" id="ARBA00022729"/>
    </source>
</evidence>
<comment type="caution">
    <text evidence="5">The sequence shown here is derived from an EMBL/GenBank/DDBJ whole genome shotgun (WGS) entry which is preliminary data.</text>
</comment>
<proteinExistence type="inferred from homology"/>
<dbReference type="PROSITE" id="PS51257">
    <property type="entry name" value="PROKAR_LIPOPROTEIN"/>
    <property type="match status" value="1"/>
</dbReference>
<keyword evidence="4" id="KW-0500">Molybdenum</keyword>
<dbReference type="InterPro" id="IPR005950">
    <property type="entry name" value="ModA"/>
</dbReference>
<dbReference type="Proteomes" id="UP001149140">
    <property type="component" value="Unassembled WGS sequence"/>
</dbReference>
<reference evidence="5" key="1">
    <citation type="submission" date="2022-10" db="EMBL/GenBank/DDBJ databases">
        <title>The WGS of Solirubrobacter ginsenosidimutans DSM 21036.</title>
        <authorList>
            <person name="Jiang Z."/>
        </authorList>
    </citation>
    <scope>NUCLEOTIDE SEQUENCE</scope>
    <source>
        <strain evidence="5">DSM 21036</strain>
    </source>
</reference>
<accession>A0A9X3MRJ9</accession>
<evidence type="ECO:0000256" key="4">
    <source>
        <dbReference type="PIRSR" id="PIRSR004846-1"/>
    </source>
</evidence>
<gene>
    <name evidence="5" type="primary">modA</name>
    <name evidence="5" type="ORF">OM076_12755</name>
</gene>
<evidence type="ECO:0000256" key="1">
    <source>
        <dbReference type="ARBA" id="ARBA00009175"/>
    </source>
</evidence>
<dbReference type="PIRSF" id="PIRSF004846">
    <property type="entry name" value="ModA"/>
    <property type="match status" value="1"/>
</dbReference>
<dbReference type="GO" id="GO:0046872">
    <property type="term" value="F:metal ion binding"/>
    <property type="evidence" value="ECO:0007669"/>
    <property type="project" value="UniProtKB-KW"/>
</dbReference>
<sequence>MRRIAVLACLALLAGCGSDDSSSSPAKPALTVSAAASLKNAVTDYGKGFSAATVRPSFAGSDELAAQIRQGVKPDVFASANTKLPDQLYAEGLVEKPVVFASNQLVLAVPPDSSIKGLADLAKPGTTIAMGSPSVPVGSYTRKVLDGLPADQKKAILANVRSNEPDVGGVVGKVAQGAVDAGFVYVTDVEATDGKLKAIDLPEDLKPQVAYGVAVVKGAKHPEQAQQFVDGLLDGAGQQALQRAGFLPPP</sequence>
<dbReference type="Pfam" id="PF13531">
    <property type="entry name" value="SBP_bac_11"/>
    <property type="match status" value="1"/>
</dbReference>
<name>A0A9X3MRJ9_9ACTN</name>
<dbReference type="GO" id="GO:0030973">
    <property type="term" value="F:molybdate ion binding"/>
    <property type="evidence" value="ECO:0007669"/>
    <property type="project" value="TreeGrafter"/>
</dbReference>
<dbReference type="NCBIfam" id="TIGR01256">
    <property type="entry name" value="modA"/>
    <property type="match status" value="1"/>
</dbReference>
<comment type="similarity">
    <text evidence="1">Belongs to the bacterial solute-binding protein ModA family.</text>
</comment>